<comment type="caution">
    <text evidence="15">The sequence shown here is derived from an EMBL/GenBank/DDBJ whole genome shotgun (WGS) entry which is preliminary data.</text>
</comment>
<keyword evidence="7" id="KW-0249">Electron transport</keyword>
<dbReference type="PANTHER" id="PTHR32361:SF28">
    <property type="entry name" value="FRP1P"/>
    <property type="match status" value="1"/>
</dbReference>
<protein>
    <recommendedName>
        <fullName evidence="3">ferric-chelate reductase (NADPH)</fullName>
        <ecNumber evidence="3">1.16.1.9</ecNumber>
    </recommendedName>
</protein>
<evidence type="ECO:0000259" key="14">
    <source>
        <dbReference type="PROSITE" id="PS51384"/>
    </source>
</evidence>
<evidence type="ECO:0000256" key="11">
    <source>
        <dbReference type="ARBA" id="ARBA00023136"/>
    </source>
</evidence>
<evidence type="ECO:0000256" key="12">
    <source>
        <dbReference type="ARBA" id="ARBA00048483"/>
    </source>
</evidence>
<dbReference type="EMBL" id="MU003854">
    <property type="protein sequence ID" value="KAF2717052.1"/>
    <property type="molecule type" value="Genomic_DNA"/>
</dbReference>
<gene>
    <name evidence="15" type="ORF">K431DRAFT_277792</name>
</gene>
<evidence type="ECO:0000256" key="5">
    <source>
        <dbReference type="ARBA" id="ARBA00022475"/>
    </source>
</evidence>
<evidence type="ECO:0000256" key="9">
    <source>
        <dbReference type="ARBA" id="ARBA00023002"/>
    </source>
</evidence>
<evidence type="ECO:0000256" key="8">
    <source>
        <dbReference type="ARBA" id="ARBA00022989"/>
    </source>
</evidence>
<evidence type="ECO:0000256" key="3">
    <source>
        <dbReference type="ARBA" id="ARBA00012668"/>
    </source>
</evidence>
<keyword evidence="5" id="KW-1003">Cell membrane</keyword>
<dbReference type="Pfam" id="PF01794">
    <property type="entry name" value="Ferric_reduct"/>
    <property type="match status" value="1"/>
</dbReference>
<dbReference type="InterPro" id="IPR013130">
    <property type="entry name" value="Fe3_Rdtase_TM_dom"/>
</dbReference>
<dbReference type="Gene3D" id="2.40.30.10">
    <property type="entry name" value="Translation factors"/>
    <property type="match status" value="1"/>
</dbReference>
<dbReference type="Gene3D" id="3.40.50.80">
    <property type="entry name" value="Nucleotide-binding domain of ferredoxin-NADP reductase (FNR) module"/>
    <property type="match status" value="1"/>
</dbReference>
<evidence type="ECO:0000256" key="6">
    <source>
        <dbReference type="ARBA" id="ARBA00022692"/>
    </source>
</evidence>
<evidence type="ECO:0000256" key="10">
    <source>
        <dbReference type="ARBA" id="ARBA00023065"/>
    </source>
</evidence>
<feature type="transmembrane region" description="Helical" evidence="13">
    <location>
        <begin position="239"/>
        <end position="259"/>
    </location>
</feature>
<sequence length="587" mass="66908">MGWAYHFIDLTQVQLHQRRQLLDWYGIVAQISILIPLALLQLSFLGFWVWHKLQSRPDGTVPSSPHAKHQHNSSNLASVSVYLRRLQWWFGDDVSLFGWHVGTKGEIVLAELWTFWLLLCCFLQTGDDYLHLTKRFGIVASSQLPLQYLLAMKFPYSPISFFTRRSHESLNSAHQILGRIVTALLYLHTAFYLNFYVQKHLLPAKLKEAYVICGIVGAVAFTIVGTTALAPVRRWSYRLFYVLHVSLSTALLPILWFHVHHVRPYLIETAVIVIINAGLRWWATISCQANIRFLEGTALLDIRLTIDTPHKERKLTTWQPGQHAYLSTKGHPILRAFASNPFTLASLPTEDGQLRFVARVMDGNTAKLARSIDLSPQISIEGPYGLRSHPYQLLHYDRVLFVAGGIGATFVVPLYRQLLSDLSPGKGSYRRQKVTLVWVARHLSEITWAFPEGSNERDGFLERLEIYLTKDADIDARGPQHAQSPRAENDPQIGELEDGIELEEQKQLLDNSDNPANSAPDPLPTRIAKGRPRLERIVWQTFSHGPCEKVAVIACGPPSLNQNLRHELKTWVEKGRDVWFWSENFSL</sequence>
<dbReference type="InterPro" id="IPR017927">
    <property type="entry name" value="FAD-bd_FR_type"/>
</dbReference>
<keyword evidence="6 13" id="KW-0812">Transmembrane</keyword>
<dbReference type="InterPro" id="IPR013121">
    <property type="entry name" value="Fe_red_NAD-bd_6"/>
</dbReference>
<keyword evidence="10" id="KW-0406">Ion transport</keyword>
<dbReference type="Pfam" id="PF08022">
    <property type="entry name" value="FAD_binding_8"/>
    <property type="match status" value="1"/>
</dbReference>
<dbReference type="PROSITE" id="PS51384">
    <property type="entry name" value="FAD_FR"/>
    <property type="match status" value="1"/>
</dbReference>
<feature type="transmembrane region" description="Helical" evidence="13">
    <location>
        <begin position="176"/>
        <end position="197"/>
    </location>
</feature>
<keyword evidence="4" id="KW-0813">Transport</keyword>
<dbReference type="GO" id="GO:0006826">
    <property type="term" value="P:iron ion transport"/>
    <property type="evidence" value="ECO:0007669"/>
    <property type="project" value="TreeGrafter"/>
</dbReference>
<dbReference type="EC" id="1.16.1.9" evidence="3"/>
<evidence type="ECO:0000256" key="13">
    <source>
        <dbReference type="SAM" id="Phobius"/>
    </source>
</evidence>
<organism evidence="15 16">
    <name type="scientific">Polychaeton citri CBS 116435</name>
    <dbReference type="NCBI Taxonomy" id="1314669"/>
    <lineage>
        <taxon>Eukaryota</taxon>
        <taxon>Fungi</taxon>
        <taxon>Dikarya</taxon>
        <taxon>Ascomycota</taxon>
        <taxon>Pezizomycotina</taxon>
        <taxon>Dothideomycetes</taxon>
        <taxon>Dothideomycetidae</taxon>
        <taxon>Capnodiales</taxon>
        <taxon>Capnodiaceae</taxon>
        <taxon>Polychaeton</taxon>
    </lineage>
</organism>
<feature type="transmembrane region" description="Helical" evidence="13">
    <location>
        <begin position="107"/>
        <end position="126"/>
    </location>
</feature>
<dbReference type="SUPFAM" id="SSF63380">
    <property type="entry name" value="Riboflavin synthase domain-like"/>
    <property type="match status" value="1"/>
</dbReference>
<dbReference type="SFLD" id="SFLDG01168">
    <property type="entry name" value="Ferric_reductase_subgroup_(FRE"/>
    <property type="match status" value="1"/>
</dbReference>
<evidence type="ECO:0000256" key="1">
    <source>
        <dbReference type="ARBA" id="ARBA00004651"/>
    </source>
</evidence>
<keyword evidence="8 13" id="KW-1133">Transmembrane helix</keyword>
<accession>A0A9P4Q2W6</accession>
<keyword evidence="16" id="KW-1185">Reference proteome</keyword>
<evidence type="ECO:0000256" key="4">
    <source>
        <dbReference type="ARBA" id="ARBA00022448"/>
    </source>
</evidence>
<comment type="subcellular location">
    <subcellularLocation>
        <location evidence="1">Cell membrane</location>
        <topology evidence="1">Multi-pass membrane protein</topology>
    </subcellularLocation>
</comment>
<feature type="transmembrane region" description="Helical" evidence="13">
    <location>
        <begin position="209"/>
        <end position="232"/>
    </location>
</feature>
<evidence type="ECO:0000313" key="16">
    <source>
        <dbReference type="Proteomes" id="UP000799441"/>
    </source>
</evidence>
<dbReference type="OrthoDB" id="10006946at2759"/>
<dbReference type="GO" id="GO:0052851">
    <property type="term" value="F:ferric-chelate reductase (NADPH) activity"/>
    <property type="evidence" value="ECO:0007669"/>
    <property type="project" value="UniProtKB-EC"/>
</dbReference>
<evidence type="ECO:0000313" key="15">
    <source>
        <dbReference type="EMBL" id="KAF2717052.1"/>
    </source>
</evidence>
<dbReference type="Pfam" id="PF08030">
    <property type="entry name" value="NAD_binding_6"/>
    <property type="match status" value="1"/>
</dbReference>
<dbReference type="InterPro" id="IPR039261">
    <property type="entry name" value="FNR_nucleotide-bd"/>
</dbReference>
<dbReference type="PANTHER" id="PTHR32361">
    <property type="entry name" value="FERRIC/CUPRIC REDUCTASE TRANSMEMBRANE COMPONENT"/>
    <property type="match status" value="1"/>
</dbReference>
<feature type="domain" description="FAD-binding FR-type" evidence="14">
    <location>
        <begin position="280"/>
        <end position="390"/>
    </location>
</feature>
<evidence type="ECO:0000256" key="7">
    <source>
        <dbReference type="ARBA" id="ARBA00022982"/>
    </source>
</evidence>
<dbReference type="GO" id="GO:0005886">
    <property type="term" value="C:plasma membrane"/>
    <property type="evidence" value="ECO:0007669"/>
    <property type="project" value="UniProtKB-SubCell"/>
</dbReference>
<dbReference type="InterPro" id="IPR017938">
    <property type="entry name" value="Riboflavin_synthase-like_b-brl"/>
</dbReference>
<name>A0A9P4Q2W6_9PEZI</name>
<comment type="catalytic activity">
    <reaction evidence="12">
        <text>2 a Fe(II)-siderophore + NADP(+) + H(+) = 2 a Fe(III)-siderophore + NADPH</text>
        <dbReference type="Rhea" id="RHEA:28795"/>
        <dbReference type="Rhea" id="RHEA-COMP:11342"/>
        <dbReference type="Rhea" id="RHEA-COMP:11344"/>
        <dbReference type="ChEBI" id="CHEBI:15378"/>
        <dbReference type="ChEBI" id="CHEBI:29033"/>
        <dbReference type="ChEBI" id="CHEBI:29034"/>
        <dbReference type="ChEBI" id="CHEBI:57783"/>
        <dbReference type="ChEBI" id="CHEBI:58349"/>
        <dbReference type="EC" id="1.16.1.9"/>
    </reaction>
</comment>
<dbReference type="CDD" id="cd06186">
    <property type="entry name" value="NOX_Duox_like_FAD_NADP"/>
    <property type="match status" value="1"/>
</dbReference>
<dbReference type="SFLD" id="SFLDS00052">
    <property type="entry name" value="Ferric_Reductase_Domain"/>
    <property type="match status" value="1"/>
</dbReference>
<dbReference type="SUPFAM" id="SSF52343">
    <property type="entry name" value="Ferredoxin reductase-like, C-terminal NADP-linked domain"/>
    <property type="match status" value="1"/>
</dbReference>
<dbReference type="Proteomes" id="UP000799441">
    <property type="component" value="Unassembled WGS sequence"/>
</dbReference>
<keyword evidence="11 13" id="KW-0472">Membrane</keyword>
<dbReference type="GO" id="GO:0015677">
    <property type="term" value="P:copper ion import"/>
    <property type="evidence" value="ECO:0007669"/>
    <property type="project" value="TreeGrafter"/>
</dbReference>
<feature type="transmembrane region" description="Helical" evidence="13">
    <location>
        <begin position="24"/>
        <end position="50"/>
    </location>
</feature>
<dbReference type="GO" id="GO:0006879">
    <property type="term" value="P:intracellular iron ion homeostasis"/>
    <property type="evidence" value="ECO:0007669"/>
    <property type="project" value="TreeGrafter"/>
</dbReference>
<evidence type="ECO:0000256" key="2">
    <source>
        <dbReference type="ARBA" id="ARBA00006278"/>
    </source>
</evidence>
<proteinExistence type="inferred from homology"/>
<dbReference type="InterPro" id="IPR051410">
    <property type="entry name" value="Ferric/Cupric_Reductase"/>
</dbReference>
<dbReference type="AlphaFoldDB" id="A0A9P4Q2W6"/>
<keyword evidence="9" id="KW-0560">Oxidoreductase</keyword>
<comment type="similarity">
    <text evidence="2">Belongs to the ferric reductase (FRE) family.</text>
</comment>
<reference evidence="15" key="1">
    <citation type="journal article" date="2020" name="Stud. Mycol.">
        <title>101 Dothideomycetes genomes: a test case for predicting lifestyles and emergence of pathogens.</title>
        <authorList>
            <person name="Haridas S."/>
            <person name="Albert R."/>
            <person name="Binder M."/>
            <person name="Bloem J."/>
            <person name="Labutti K."/>
            <person name="Salamov A."/>
            <person name="Andreopoulos B."/>
            <person name="Baker S."/>
            <person name="Barry K."/>
            <person name="Bills G."/>
            <person name="Bluhm B."/>
            <person name="Cannon C."/>
            <person name="Castanera R."/>
            <person name="Culley D."/>
            <person name="Daum C."/>
            <person name="Ezra D."/>
            <person name="Gonzalez J."/>
            <person name="Henrissat B."/>
            <person name="Kuo A."/>
            <person name="Liang C."/>
            <person name="Lipzen A."/>
            <person name="Lutzoni F."/>
            <person name="Magnuson J."/>
            <person name="Mondo S."/>
            <person name="Nolan M."/>
            <person name="Ohm R."/>
            <person name="Pangilinan J."/>
            <person name="Park H.-J."/>
            <person name="Ramirez L."/>
            <person name="Alfaro M."/>
            <person name="Sun H."/>
            <person name="Tritt A."/>
            <person name="Yoshinaga Y."/>
            <person name="Zwiers L.-H."/>
            <person name="Turgeon B."/>
            <person name="Goodwin S."/>
            <person name="Spatafora J."/>
            <person name="Crous P."/>
            <person name="Grigoriev I."/>
        </authorList>
    </citation>
    <scope>NUCLEOTIDE SEQUENCE</scope>
    <source>
        <strain evidence="15">CBS 116435</strain>
    </source>
</reference>
<dbReference type="InterPro" id="IPR013112">
    <property type="entry name" value="FAD-bd_8"/>
</dbReference>
<feature type="transmembrane region" description="Helical" evidence="13">
    <location>
        <begin position="265"/>
        <end position="283"/>
    </location>
</feature>